<accession>A0A2W7QFM9</accession>
<keyword evidence="2" id="KW-1185">Reference proteome</keyword>
<evidence type="ECO:0000313" key="1">
    <source>
        <dbReference type="EMBL" id="PZX47348.1"/>
    </source>
</evidence>
<gene>
    <name evidence="1" type="ORF">LY56_00645</name>
</gene>
<dbReference type="AlphaFoldDB" id="A0A2W7QFM9"/>
<name>A0A2W7QFM9_9RHOB</name>
<dbReference type="Proteomes" id="UP000249364">
    <property type="component" value="Unassembled WGS sequence"/>
</dbReference>
<organism evidence="1 2">
    <name type="scientific">Roseinatronobacter thiooxidans</name>
    <dbReference type="NCBI Taxonomy" id="121821"/>
    <lineage>
        <taxon>Bacteria</taxon>
        <taxon>Pseudomonadati</taxon>
        <taxon>Pseudomonadota</taxon>
        <taxon>Alphaproteobacteria</taxon>
        <taxon>Rhodobacterales</taxon>
        <taxon>Paracoccaceae</taxon>
        <taxon>Roseinatronobacter</taxon>
    </lineage>
</organism>
<proteinExistence type="predicted"/>
<comment type="caution">
    <text evidence="1">The sequence shown here is derived from an EMBL/GenBank/DDBJ whole genome shotgun (WGS) entry which is preliminary data.</text>
</comment>
<reference evidence="1 2" key="1">
    <citation type="submission" date="2018-06" db="EMBL/GenBank/DDBJ databases">
        <title>Genomic Encyclopedia of Archaeal and Bacterial Type Strains, Phase II (KMG-II): from individual species to whole genera.</title>
        <authorList>
            <person name="Goeker M."/>
        </authorList>
    </citation>
    <scope>NUCLEOTIDE SEQUENCE [LARGE SCALE GENOMIC DNA]</scope>
    <source>
        <strain evidence="1 2">DSM 13087</strain>
    </source>
</reference>
<protein>
    <submittedName>
        <fullName evidence="1">Uncharacterized protein</fullName>
    </submittedName>
</protein>
<dbReference type="EMBL" id="QKZQ01000002">
    <property type="protein sequence ID" value="PZX47348.1"/>
    <property type="molecule type" value="Genomic_DNA"/>
</dbReference>
<evidence type="ECO:0000313" key="2">
    <source>
        <dbReference type="Proteomes" id="UP000249364"/>
    </source>
</evidence>
<sequence length="43" mass="5078">MLLELHFTKYTFTLEFLLQRTKSLIDIVVTNGYLHVVFTTFPS</sequence>
<dbReference type="STRING" id="121821.GCA_001870675_02579"/>